<dbReference type="AlphaFoldDB" id="B8J6G0"/>
<dbReference type="InterPro" id="IPR006656">
    <property type="entry name" value="Mopterin_OxRdtase"/>
</dbReference>
<reference evidence="10" key="1">
    <citation type="submission" date="2009-01" db="EMBL/GenBank/DDBJ databases">
        <title>Complete sequence of Anaeromyxobacter dehalogenans 2CP-1.</title>
        <authorList>
            <consortium name="US DOE Joint Genome Institute"/>
            <person name="Lucas S."/>
            <person name="Copeland A."/>
            <person name="Lapidus A."/>
            <person name="Glavina del Rio T."/>
            <person name="Dalin E."/>
            <person name="Tice H."/>
            <person name="Bruce D."/>
            <person name="Goodwin L."/>
            <person name="Pitluck S."/>
            <person name="Saunders E."/>
            <person name="Brettin T."/>
            <person name="Detter J.C."/>
            <person name="Han C."/>
            <person name="Larimer F."/>
            <person name="Land M."/>
            <person name="Hauser L."/>
            <person name="Kyrpides N."/>
            <person name="Ovchinnikova G."/>
            <person name="Beliaev A.S."/>
            <person name="Richardson P."/>
        </authorList>
    </citation>
    <scope>NUCLEOTIDE SEQUENCE</scope>
    <source>
        <strain evidence="10">2CP-1</strain>
    </source>
</reference>
<protein>
    <submittedName>
        <fullName evidence="10">Molydopterin dinucleotide-binding region</fullName>
    </submittedName>
</protein>
<dbReference type="GO" id="GO:0043546">
    <property type="term" value="F:molybdopterin cofactor binding"/>
    <property type="evidence" value="ECO:0007669"/>
    <property type="project" value="InterPro"/>
</dbReference>
<dbReference type="InterPro" id="IPR006963">
    <property type="entry name" value="Mopterin_OxRdtase_4Fe-4S_dom"/>
</dbReference>
<dbReference type="EMBL" id="CP001359">
    <property type="protein sequence ID" value="ACL65141.1"/>
    <property type="molecule type" value="Genomic_DNA"/>
</dbReference>
<keyword evidence="6" id="KW-0560">Oxidoreductase</keyword>
<dbReference type="KEGG" id="acp:A2cp1_1799"/>
<keyword evidence="2" id="KW-0004">4Fe-4S</keyword>
<dbReference type="GO" id="GO:0016491">
    <property type="term" value="F:oxidoreductase activity"/>
    <property type="evidence" value="ECO:0007669"/>
    <property type="project" value="UniProtKB-KW"/>
</dbReference>
<comment type="similarity">
    <text evidence="1">Belongs to the prokaryotic molybdopterin-containing oxidoreductase family.</text>
</comment>
<evidence type="ECO:0000313" key="10">
    <source>
        <dbReference type="EMBL" id="ACL65141.1"/>
    </source>
</evidence>
<dbReference type="GO" id="GO:0046872">
    <property type="term" value="F:metal ion binding"/>
    <property type="evidence" value="ECO:0007669"/>
    <property type="project" value="UniProtKB-KW"/>
</dbReference>
<feature type="domain" description="4Fe-4S Mo/W bis-MGD-type" evidence="9">
    <location>
        <begin position="68"/>
        <end position="151"/>
    </location>
</feature>
<dbReference type="SMART" id="SM00926">
    <property type="entry name" value="Molybdop_Fe4S4"/>
    <property type="match status" value="1"/>
</dbReference>
<gene>
    <name evidence="10" type="ordered locus">A2cp1_1799</name>
</gene>
<proteinExistence type="inferred from homology"/>
<dbReference type="SUPFAM" id="SSF53706">
    <property type="entry name" value="Formate dehydrogenase/DMSO reductase, domains 1-3"/>
    <property type="match status" value="1"/>
</dbReference>
<dbReference type="Pfam" id="PF01568">
    <property type="entry name" value="Molydop_binding"/>
    <property type="match status" value="1"/>
</dbReference>
<dbReference type="Pfam" id="PF00384">
    <property type="entry name" value="Molybdopterin"/>
    <property type="match status" value="1"/>
</dbReference>
<dbReference type="Gene3D" id="3.40.228.10">
    <property type="entry name" value="Dimethylsulfoxide Reductase, domain 2"/>
    <property type="match status" value="1"/>
</dbReference>
<dbReference type="RefSeq" id="WP_012633065.1">
    <property type="nucleotide sequence ID" value="NC_011891.1"/>
</dbReference>
<dbReference type="InterPro" id="IPR006657">
    <property type="entry name" value="MoPterin_dinucl-bd_dom"/>
</dbReference>
<dbReference type="SUPFAM" id="SSF50692">
    <property type="entry name" value="ADC-like"/>
    <property type="match status" value="1"/>
</dbReference>
<dbReference type="PANTHER" id="PTHR43742:SF9">
    <property type="entry name" value="TETRATHIONATE REDUCTASE SUBUNIT A"/>
    <property type="match status" value="1"/>
</dbReference>
<dbReference type="PANTHER" id="PTHR43742">
    <property type="entry name" value="TRIMETHYLAMINE-N-OXIDE REDUCTASE"/>
    <property type="match status" value="1"/>
</dbReference>
<evidence type="ECO:0000313" key="11">
    <source>
        <dbReference type="Proteomes" id="UP000007089"/>
    </source>
</evidence>
<dbReference type="HOGENOM" id="CLU_008235_0_0_7"/>
<accession>B8J6G0</accession>
<dbReference type="Gene3D" id="3.30.200.210">
    <property type="match status" value="1"/>
</dbReference>
<keyword evidence="7" id="KW-0408">Iron</keyword>
<dbReference type="InterPro" id="IPR009010">
    <property type="entry name" value="Asp_de-COase-like_dom_sf"/>
</dbReference>
<evidence type="ECO:0000256" key="3">
    <source>
        <dbReference type="ARBA" id="ARBA00022505"/>
    </source>
</evidence>
<organism evidence="10 11">
    <name type="scientific">Anaeromyxobacter dehalogenans (strain ATCC BAA-258 / DSM 21875 / 2CP-1)</name>
    <dbReference type="NCBI Taxonomy" id="455488"/>
    <lineage>
        <taxon>Bacteria</taxon>
        <taxon>Pseudomonadati</taxon>
        <taxon>Myxococcota</taxon>
        <taxon>Myxococcia</taxon>
        <taxon>Myxococcales</taxon>
        <taxon>Cystobacterineae</taxon>
        <taxon>Anaeromyxobacteraceae</taxon>
        <taxon>Anaeromyxobacter</taxon>
    </lineage>
</organism>
<dbReference type="Gene3D" id="3.40.50.740">
    <property type="match status" value="1"/>
</dbReference>
<evidence type="ECO:0000256" key="7">
    <source>
        <dbReference type="ARBA" id="ARBA00023004"/>
    </source>
</evidence>
<keyword evidence="3" id="KW-0500">Molybdenum</keyword>
<evidence type="ECO:0000256" key="6">
    <source>
        <dbReference type="ARBA" id="ARBA00023002"/>
    </source>
</evidence>
<dbReference type="Proteomes" id="UP000007089">
    <property type="component" value="Chromosome"/>
</dbReference>
<dbReference type="GO" id="GO:0051539">
    <property type="term" value="F:4 iron, 4 sulfur cluster binding"/>
    <property type="evidence" value="ECO:0007669"/>
    <property type="project" value="UniProtKB-KW"/>
</dbReference>
<keyword evidence="4" id="KW-0479">Metal-binding</keyword>
<dbReference type="PROSITE" id="PS51318">
    <property type="entry name" value="TAT"/>
    <property type="match status" value="1"/>
</dbReference>
<dbReference type="InterPro" id="IPR050612">
    <property type="entry name" value="Prok_Mopterin_Oxidored"/>
</dbReference>
<keyword evidence="8" id="KW-0411">Iron-sulfur</keyword>
<evidence type="ECO:0000256" key="2">
    <source>
        <dbReference type="ARBA" id="ARBA00022485"/>
    </source>
</evidence>
<evidence type="ECO:0000256" key="1">
    <source>
        <dbReference type="ARBA" id="ARBA00010312"/>
    </source>
</evidence>
<dbReference type="PROSITE" id="PS51669">
    <property type="entry name" value="4FE4S_MOW_BIS_MGD"/>
    <property type="match status" value="1"/>
</dbReference>
<keyword evidence="11" id="KW-1185">Reference proteome</keyword>
<dbReference type="InterPro" id="IPR006311">
    <property type="entry name" value="TAT_signal"/>
</dbReference>
<sequence>MATRRGVLKGLGALGALGIFAAGYAPTLRKLGRGWWSGRKPRHPVYGDALPCEAAVNAAGEVTPSGEVAIAHAVCHGCTTLCGVRVVKDARTGVALRALGNPYHPLSADPPLPYATPVRESHRAFTPSGQASRGVMCARGNDAFEKMSDPLRVRAVLKRAGPRGSGRWRTIPFDEAIREISRGGRLFAEAGEDREVPGLASLRDVATPLDPGAPELGPRANQLGVMASFDDGRIELVRRFVRAFGTANMWEHRGTCALTMRAGAAALLSDWKGQPHLKPDFEHCEFALFFGTSPGQAGNPFKRQAQLLAGGRTSGPLRYAVVDPVQHGNDVLAAGDRARWVPIRPGTDAALALAIGRWILEHDAHDARYLAAPSLAAAAKVGEPSFSGATWLVVSEPSHERHGAFLRAAELGLGGDDAAVVVDAATGKPAASTACDAGALFFDGEVWLGGRPVRARTALSLYRESALGLTLAQASEVTGVPVATIEALASELTRHGKRVAVDAHGGTMHAGGFQAAWAALALNGLLGNLGWKGGVGTGGDAFPAFGEGPRYDLAAIPGGAKPRGVKITRESDYRETSEFRANGFPARAPWFPFGRALQGEVLASALDGYPYPLRALVSFDANPLYGAAGLDRLVRDRIADPERLPLFVAVDPFLNETSRWADYVFPDSVMYESWGVSGAWGAVQTRLSSTRYPAVVSPLPRTAAGDPVDGDAFLVELAMALGLPGFGDAAIPLADGTRAPLRRPGDFYLRAFANVAFAGAPVPDASEEDAALTGVRDVFVRHPGVLTPEEERKVAMVLSRGGRFQPAGAAYEGEWLARRWEKPVAFHDEALARTPRSQTGRPYAAVPTWEPAVGGSGEPLDAAFGREWPLRLVSYKSQTHSSMHPGTRIRSIRARNAIELCPEDARRCGVVHGGRARIETPAGVAEGVVRVRAGIAPGVVALEHGFGHWGFGAEGRVVDGEALPADARRGLGIAHNRLVPGDPTLARPGLLTDSVTGAAARQAIPARVVRA</sequence>
<name>B8J6G0_ANAD2</name>
<dbReference type="Gene3D" id="2.40.40.20">
    <property type="match status" value="1"/>
</dbReference>
<keyword evidence="5" id="KW-0732">Signal</keyword>
<evidence type="ECO:0000259" key="9">
    <source>
        <dbReference type="PROSITE" id="PS51669"/>
    </source>
</evidence>
<evidence type="ECO:0000256" key="4">
    <source>
        <dbReference type="ARBA" id="ARBA00022723"/>
    </source>
</evidence>
<evidence type="ECO:0000256" key="5">
    <source>
        <dbReference type="ARBA" id="ARBA00022729"/>
    </source>
</evidence>
<evidence type="ECO:0000256" key="8">
    <source>
        <dbReference type="ARBA" id="ARBA00023014"/>
    </source>
</evidence>